<evidence type="ECO:0000313" key="2">
    <source>
        <dbReference type="Proteomes" id="UP000806378"/>
    </source>
</evidence>
<accession>A0A8T0CSX7</accession>
<name>A0A8T0CSX7_CORYI</name>
<dbReference type="AlphaFoldDB" id="A0A8T0CSX7"/>
<proteinExistence type="predicted"/>
<organism evidence="1 2">
    <name type="scientific">Corymbia citriodora subsp. variegata</name>
    <dbReference type="NCBI Taxonomy" id="360336"/>
    <lineage>
        <taxon>Eukaryota</taxon>
        <taxon>Viridiplantae</taxon>
        <taxon>Streptophyta</taxon>
        <taxon>Embryophyta</taxon>
        <taxon>Tracheophyta</taxon>
        <taxon>Spermatophyta</taxon>
        <taxon>Magnoliopsida</taxon>
        <taxon>eudicotyledons</taxon>
        <taxon>Gunneridae</taxon>
        <taxon>Pentapetalae</taxon>
        <taxon>rosids</taxon>
        <taxon>malvids</taxon>
        <taxon>Myrtales</taxon>
        <taxon>Myrtaceae</taxon>
        <taxon>Myrtoideae</taxon>
        <taxon>Eucalypteae</taxon>
        <taxon>Corymbia</taxon>
    </lineage>
</organism>
<dbReference type="Gramene" id="rna-gnl|WGS:JABURB|Cocit.L1304.1">
    <property type="protein sequence ID" value="cds-KAF7849045.1"/>
    <property type="gene ID" value="gene-BT93_L1304"/>
</dbReference>
<comment type="caution">
    <text evidence="1">The sequence shown here is derived from an EMBL/GenBank/DDBJ whole genome shotgun (WGS) entry which is preliminary data.</text>
</comment>
<gene>
    <name evidence="1" type="ORF">BT93_L1304</name>
</gene>
<dbReference type="Proteomes" id="UP000806378">
    <property type="component" value="Unassembled WGS sequence"/>
</dbReference>
<protein>
    <submittedName>
        <fullName evidence="1">Uncharacterized protein</fullName>
    </submittedName>
</protein>
<reference evidence="1" key="1">
    <citation type="submission" date="2020-05" db="EMBL/GenBank/DDBJ databases">
        <title>WGS assembly of Corymbia citriodora subspecies variegata.</title>
        <authorList>
            <person name="Barry K."/>
            <person name="Hundley H."/>
            <person name="Shu S."/>
            <person name="Jenkins J."/>
            <person name="Grimwood J."/>
            <person name="Baten A."/>
        </authorList>
    </citation>
    <scope>NUCLEOTIDE SEQUENCE</scope>
    <source>
        <strain evidence="1">CV2-018</strain>
    </source>
</reference>
<sequence>MIKQNKTTNLNNMPFLCHHRLRISTIQSSLTHVYFNSKRRVHLVKKHQSILLVPAY</sequence>
<keyword evidence="2" id="KW-1185">Reference proteome</keyword>
<dbReference type="EMBL" id="MU089888">
    <property type="protein sequence ID" value="KAF7849045.1"/>
    <property type="molecule type" value="Genomic_DNA"/>
</dbReference>
<evidence type="ECO:0000313" key="1">
    <source>
        <dbReference type="EMBL" id="KAF7849045.1"/>
    </source>
</evidence>